<evidence type="ECO:0000259" key="1">
    <source>
        <dbReference type="Pfam" id="PF08626"/>
    </source>
</evidence>
<dbReference type="PANTHER" id="PTHR21512">
    <property type="entry name" value="TRAFFICKING PROTEIN PARTICLE COMPLEX SUBUNIT 9"/>
    <property type="match status" value="1"/>
</dbReference>
<feature type="domain" description="Trs120/TRAPPC9 N-terminal" evidence="1">
    <location>
        <begin position="292"/>
        <end position="361"/>
    </location>
</feature>
<organism evidence="2">
    <name type="scientific">Timspurckia oligopyrenoides</name>
    <dbReference type="NCBI Taxonomy" id="708627"/>
    <lineage>
        <taxon>Eukaryota</taxon>
        <taxon>Rhodophyta</taxon>
        <taxon>Bangiophyceae</taxon>
        <taxon>Porphyridiales</taxon>
        <taxon>Porphyridiaceae</taxon>
        <taxon>Timspurckia</taxon>
    </lineage>
</organism>
<dbReference type="InterPro" id="IPR013935">
    <property type="entry name" value="Trs120_TRAPPC9"/>
</dbReference>
<dbReference type="Pfam" id="PF08626">
    <property type="entry name" value="TRAPPC9-Trs120"/>
    <property type="match status" value="1"/>
</dbReference>
<dbReference type="EMBL" id="HBFP01006908">
    <property type="protein sequence ID" value="CAD8820550.1"/>
    <property type="molecule type" value="Transcribed_RNA"/>
</dbReference>
<proteinExistence type="predicted"/>
<accession>A0A7S1ES92</accession>
<dbReference type="GO" id="GO:0005802">
    <property type="term" value="C:trans-Golgi network"/>
    <property type="evidence" value="ECO:0007669"/>
    <property type="project" value="TreeGrafter"/>
</dbReference>
<evidence type="ECO:0000313" key="2">
    <source>
        <dbReference type="EMBL" id="CAD8820550.1"/>
    </source>
</evidence>
<sequence>MDSFVDFASVRIAIIPTRYVKDDRFYTLASHVLALNEIPVSALPVNGSEIRRKSFLYSGSYNMSSPLSNPGVGVDKSSESATAVGLDRTESAAKYGRLVAASAAIDAVKQSDLKQKSNYEAFDESLEDETRIHIRYEICRRTMSGAVLVPSSSEWEAFHTCKRTWGVIAVADLSDDAMYPNVDVKESAVKGAIDDLKVVMNQLKTVSLSKLVVFVSESAVSSLSTSSLVLSNSHSIQSSVGIVADHASSSAITRAEVRAQVLHFLGGVLDFIENEMISYRKGERIMTTPLDAQSIIDADSSMLSRRKEGRIHKIVGDHLLLLGAASDALSSFKSASEQCRANSDRLWLAGAIEGEIATLLVHVGFKASFVYGASKSAPIATSNTKRSSGKSDINEDHSRSIFMQSQSVHSTELHSSDRGSNRSRTFLEDRSELVTSIIENYNEVFAMYSKKRAKELEVAACLRLASFLAVVPGRYRESLETAVRTGQVAESLRVSRKIQVWAMLATFLEGIGAKRQAALYLHRLASWNLEQSRMFEACALTYRTVNEFQSHQWVSIQRKLLLECSRLASDLGFKHDAVLRRLDLLRLGARFPFKFSDDEERKIDRESVAFLRLCGTELREDENNRVVDVLDCNPQPIQNLVLVEPSLESYSGRNESEEGVDFISKSNTVEILASKSPFIYSAIDSRGAMNASTIMKRTVWIQHEPAELAFTFRNVSSQPISVEILHILVSSLDDPQQASTQVQEKHQPLLKIESSRHEIPPTVDRGSESIPDRLNVNGTTFSTQVIPETVGSFLIEGISVRLFGGLTTTFHFQGQAENGGSNGSNIRYSSVKSVPVDVLPQLSKCCITVTIPRDSLQRYSSLDADQPLPLIPLYCGERIDIEVSIENCGSLPIEKSILSVDFTDSLLSGALQISIGSDSGRVERRSKLGSIPCGGGISVPISIEALNTSVPMPKSIIQMPIHVYHGAQNQVSSARQETIVLHFQPTAVIELSNLAISNDFSMSLCKMNHDATASKEQRFNAHSKFQLSFNVRNCLPSSDIFVWIAEKSEAVNESSKSQYSSTARPESVALGGFEEERLILPLSIQELSGFNGGIERYSCFNELIRDRFEVCWKRVDAWSDSYGRCSLECLAFDCTSRVSELLKGQSAEINIQTSNKTLEHNRSWIVSPRIFHQMYISVSKIGFGLRGSRMKVSLAILLERNKAQEYRAVRGIHYVISGSTLFHVDTTEKLSLVRKHALNICFLTTGLFLIRTHIETSSGRVLESSLMTIPVVSSWESRAVEK</sequence>
<name>A0A7S1ES92_9RHOD</name>
<reference evidence="2" key="1">
    <citation type="submission" date="2021-01" db="EMBL/GenBank/DDBJ databases">
        <authorList>
            <person name="Corre E."/>
            <person name="Pelletier E."/>
            <person name="Niang G."/>
            <person name="Scheremetjew M."/>
            <person name="Finn R."/>
            <person name="Kale V."/>
            <person name="Holt S."/>
            <person name="Cochrane G."/>
            <person name="Meng A."/>
            <person name="Brown T."/>
            <person name="Cohen L."/>
        </authorList>
    </citation>
    <scope>NUCLEOTIDE SEQUENCE</scope>
    <source>
        <strain evidence="2">CCMP3278</strain>
    </source>
</reference>
<protein>
    <recommendedName>
        <fullName evidence="1">Trs120/TRAPPC9 N-terminal domain-containing protein</fullName>
    </recommendedName>
</protein>
<dbReference type="InterPro" id="IPR058563">
    <property type="entry name" value="Trs120_TRAPPC9_N"/>
</dbReference>
<gene>
    <name evidence="2" type="ORF">TOLI1172_LOCUS4942</name>
</gene>
<dbReference type="PANTHER" id="PTHR21512:SF5">
    <property type="entry name" value="TRAFFICKING PROTEIN PARTICLE COMPLEX SUBUNIT 9"/>
    <property type="match status" value="1"/>
</dbReference>